<proteinExistence type="predicted"/>
<evidence type="ECO:0000313" key="2">
    <source>
        <dbReference type="Proteomes" id="UP000054537"/>
    </source>
</evidence>
<organism evidence="1 2">
    <name type="scientific">Actinoplanes utahensis</name>
    <dbReference type="NCBI Taxonomy" id="1869"/>
    <lineage>
        <taxon>Bacteria</taxon>
        <taxon>Bacillati</taxon>
        <taxon>Actinomycetota</taxon>
        <taxon>Actinomycetes</taxon>
        <taxon>Micromonosporales</taxon>
        <taxon>Micromonosporaceae</taxon>
        <taxon>Actinoplanes</taxon>
    </lineage>
</organism>
<dbReference type="EMBL" id="JRTT01000008">
    <property type="protein sequence ID" value="KHD77785.1"/>
    <property type="molecule type" value="Genomic_DNA"/>
</dbReference>
<comment type="caution">
    <text evidence="1">The sequence shown here is derived from an EMBL/GenBank/DDBJ whole genome shotgun (WGS) entry which is preliminary data.</text>
</comment>
<sequence>MLSVANLIGWQAVLAYALALALPGALPVFHFPAPTGHYGIGTVTYHWVDRSRPELFTADPDECSRRRSGRAGAARVTARSRHLFAMADGRMTRSSCGGSECILLGYAFWGMRSVEVKASGSMSRFASRLLFLPVSTMSGSARSNQSARADLPRDRSMETISDLLTCVAVMTVPLLVVGPERYVACRRLSWPGVRRGQ</sequence>
<keyword evidence="2" id="KW-1185">Reference proteome</keyword>
<reference evidence="1 2" key="1">
    <citation type="submission" date="2014-10" db="EMBL/GenBank/DDBJ databases">
        <title>Draft genome sequence of Actinoplanes utahensis NRRL 12052.</title>
        <authorList>
            <person name="Velasco-Bucheli B."/>
            <person name="del Cerro C."/>
            <person name="Hormigo D."/>
            <person name="Garcia J.L."/>
            <person name="Acebal C."/>
            <person name="Arroyo M."/>
            <person name="de la Mata I."/>
        </authorList>
    </citation>
    <scope>NUCLEOTIDE SEQUENCE [LARGE SCALE GENOMIC DNA]</scope>
    <source>
        <strain evidence="1 2">NRRL 12052</strain>
    </source>
</reference>
<protein>
    <submittedName>
        <fullName evidence="1">Uncharacterized protein</fullName>
    </submittedName>
</protein>
<accession>A0A0A6UNV2</accession>
<name>A0A0A6UNV2_ACTUT</name>
<evidence type="ECO:0000313" key="1">
    <source>
        <dbReference type="EMBL" id="KHD77785.1"/>
    </source>
</evidence>
<gene>
    <name evidence="1" type="ORF">MB27_08185</name>
</gene>
<dbReference type="AlphaFoldDB" id="A0A0A6UNV2"/>
<dbReference type="Proteomes" id="UP000054537">
    <property type="component" value="Unassembled WGS sequence"/>
</dbReference>